<accession>A0AAN9YQW9</accession>
<keyword evidence="2" id="KW-0326">Glycosidase</keyword>
<keyword evidence="2" id="KW-0119">Carbohydrate metabolism</keyword>
<dbReference type="SUPFAM" id="SSF49899">
    <property type="entry name" value="Concanavalin A-like lectins/glucanases"/>
    <property type="match status" value="1"/>
</dbReference>
<dbReference type="Proteomes" id="UP001320420">
    <property type="component" value="Unassembled WGS sequence"/>
</dbReference>
<organism evidence="4 5">
    <name type="scientific">Diatrype stigma</name>
    <dbReference type="NCBI Taxonomy" id="117547"/>
    <lineage>
        <taxon>Eukaryota</taxon>
        <taxon>Fungi</taxon>
        <taxon>Dikarya</taxon>
        <taxon>Ascomycota</taxon>
        <taxon>Pezizomycotina</taxon>
        <taxon>Sordariomycetes</taxon>
        <taxon>Xylariomycetidae</taxon>
        <taxon>Xylariales</taxon>
        <taxon>Diatrypaceae</taxon>
        <taxon>Diatrype</taxon>
    </lineage>
</organism>
<dbReference type="InterPro" id="IPR002594">
    <property type="entry name" value="GH12"/>
</dbReference>
<keyword evidence="2" id="KW-0378">Hydrolase</keyword>
<evidence type="ECO:0000313" key="5">
    <source>
        <dbReference type="Proteomes" id="UP001320420"/>
    </source>
</evidence>
<gene>
    <name evidence="4" type="ORF">SLS62_007336</name>
</gene>
<feature type="chain" id="PRO_5042991132" evidence="3">
    <location>
        <begin position="22"/>
        <end position="256"/>
    </location>
</feature>
<comment type="similarity">
    <text evidence="1 2">Belongs to the glycosyl hydrolase 12 (cellulase H) family.</text>
</comment>
<evidence type="ECO:0000256" key="2">
    <source>
        <dbReference type="RuleBase" id="RU361163"/>
    </source>
</evidence>
<protein>
    <submittedName>
        <fullName evidence="4">Uncharacterized protein</fullName>
    </submittedName>
</protein>
<evidence type="ECO:0000256" key="1">
    <source>
        <dbReference type="ARBA" id="ARBA00005519"/>
    </source>
</evidence>
<dbReference type="EMBL" id="JAKJXP020000059">
    <property type="protein sequence ID" value="KAK7750784.1"/>
    <property type="molecule type" value="Genomic_DNA"/>
</dbReference>
<feature type="signal peptide" evidence="3">
    <location>
        <begin position="1"/>
        <end position="21"/>
    </location>
</feature>
<dbReference type="AlphaFoldDB" id="A0AAN9YQW9"/>
<dbReference type="PANTHER" id="PTHR34002:SF9">
    <property type="entry name" value="XYLOGLUCAN-SPECIFIC ENDO-BETA-1,4-GLUCANASE A"/>
    <property type="match status" value="1"/>
</dbReference>
<dbReference type="GO" id="GO:0000272">
    <property type="term" value="P:polysaccharide catabolic process"/>
    <property type="evidence" value="ECO:0007669"/>
    <property type="project" value="UniProtKB-KW"/>
</dbReference>
<comment type="caution">
    <text evidence="4">The sequence shown here is derived from an EMBL/GenBank/DDBJ whole genome shotgun (WGS) entry which is preliminary data.</text>
</comment>
<proteinExistence type="inferred from homology"/>
<evidence type="ECO:0000256" key="3">
    <source>
        <dbReference type="SAM" id="SignalP"/>
    </source>
</evidence>
<dbReference type="Pfam" id="PF01670">
    <property type="entry name" value="Glyco_hydro_12"/>
    <property type="match status" value="1"/>
</dbReference>
<name>A0AAN9YQW9_9PEZI</name>
<dbReference type="PANTHER" id="PTHR34002">
    <property type="entry name" value="BLR1656 PROTEIN"/>
    <property type="match status" value="1"/>
</dbReference>
<dbReference type="InterPro" id="IPR013320">
    <property type="entry name" value="ConA-like_dom_sf"/>
</dbReference>
<keyword evidence="5" id="KW-1185">Reference proteome</keyword>
<reference evidence="4 5" key="1">
    <citation type="submission" date="2024-02" db="EMBL/GenBank/DDBJ databases">
        <title>De novo assembly and annotation of 12 fungi associated with fruit tree decline syndrome in Ontario, Canada.</title>
        <authorList>
            <person name="Sulman M."/>
            <person name="Ellouze W."/>
            <person name="Ilyukhin E."/>
        </authorList>
    </citation>
    <scope>NUCLEOTIDE SEQUENCE [LARGE SCALE GENOMIC DNA]</scope>
    <source>
        <strain evidence="4 5">M11/M66-122</strain>
    </source>
</reference>
<evidence type="ECO:0000313" key="4">
    <source>
        <dbReference type="EMBL" id="KAK7750784.1"/>
    </source>
</evidence>
<dbReference type="GO" id="GO:0008810">
    <property type="term" value="F:cellulase activity"/>
    <property type="evidence" value="ECO:0007669"/>
    <property type="project" value="InterPro"/>
</dbReference>
<sequence>MMKPSLLLILASTAGLGLALASPTRTVEKRATTFCDQWGSLETGGYIVYNNLWGQDSADSGEQCTTVEGVDAGSGGLAWSTAWSWTGGDYNVKSYANAVRQVDAKALSEVSAIPSSWSWSYSGTGLVANVAYDLFTSSTATGDAEYEVMIWLGALGGAGPISSTGSAVASPAVAGATWDLYYGLNGQMKVYSFVTQSADAKSASFSGDLADFVAYLADSQGFPRDSQYLLSVGAGTEPFVGSEATLTTTAYSLDIN</sequence>
<keyword evidence="3" id="KW-0732">Signal</keyword>
<keyword evidence="2" id="KW-0624">Polysaccharide degradation</keyword>
<dbReference type="InterPro" id="IPR013319">
    <property type="entry name" value="GH11/12"/>
</dbReference>
<dbReference type="Gene3D" id="2.60.120.180">
    <property type="match status" value="1"/>
</dbReference>